<dbReference type="RefSeq" id="XP_031863571.1">
    <property type="nucleotide sequence ID" value="XM_032002014.1"/>
</dbReference>
<keyword evidence="2" id="KW-1185">Reference proteome</keyword>
<dbReference type="OrthoDB" id="2564085at2759"/>
<dbReference type="KEGG" id="ksn:43586124"/>
<proteinExistence type="predicted"/>
<dbReference type="Gene3D" id="3.30.710.10">
    <property type="entry name" value="Potassium Channel Kv1.1, Chain A"/>
    <property type="match status" value="1"/>
</dbReference>
<reference evidence="1" key="1">
    <citation type="submission" date="2017-08" db="EMBL/GenBank/DDBJ databases">
        <authorList>
            <person name="Cuomo C."/>
            <person name="Billmyre B."/>
            <person name="Heitman J."/>
        </authorList>
    </citation>
    <scope>NUCLEOTIDE SEQUENCE</scope>
    <source>
        <strain evidence="1">CBS 12478</strain>
    </source>
</reference>
<dbReference type="InterPro" id="IPR000210">
    <property type="entry name" value="BTB/POZ_dom"/>
</dbReference>
<evidence type="ECO:0000313" key="1">
    <source>
        <dbReference type="EMBL" id="WWD22431.1"/>
    </source>
</evidence>
<name>A0A5M6C6J6_9TREE</name>
<sequence>MTSRTKVRSQERTFYHFHCDPQHDFIIKSDDYVYFRASRFHLARVSTVFADMFTIASSDVGDDHWVALDQSSEVIGLFLDLVHSPKPTVPTTEVFDTARSLLEMTQFYMCDDEVLDLAEQYQDASHGDSQERCEAELKKFVGYLDELGATWAYELLRNLLTAGRILLDRQTRTRYGFFLTPNWASIASYFDPDRLTKSSSKLKAETGSKKRKMFT</sequence>
<reference evidence="1" key="2">
    <citation type="submission" date="2024-01" db="EMBL/GenBank/DDBJ databases">
        <title>Comparative genomics of Cryptococcus and Kwoniella reveals pathogenesis evolution and contrasting modes of karyotype evolution via chromosome fusion or intercentromeric recombination.</title>
        <authorList>
            <person name="Coelho M.A."/>
            <person name="David-Palma M."/>
            <person name="Shea T."/>
            <person name="Bowers K."/>
            <person name="McGinley-Smith S."/>
            <person name="Mohammad A.W."/>
            <person name="Gnirke A."/>
            <person name="Yurkov A.M."/>
            <person name="Nowrousian M."/>
            <person name="Sun S."/>
            <person name="Cuomo C.A."/>
            <person name="Heitman J."/>
        </authorList>
    </citation>
    <scope>NUCLEOTIDE SEQUENCE</scope>
    <source>
        <strain evidence="1">CBS 12478</strain>
    </source>
</reference>
<gene>
    <name evidence="1" type="ORF">CI109_106922</name>
</gene>
<dbReference type="GeneID" id="43586124"/>
<dbReference type="EMBL" id="CP144063">
    <property type="protein sequence ID" value="WWD22431.1"/>
    <property type="molecule type" value="Genomic_DNA"/>
</dbReference>
<dbReference type="AlphaFoldDB" id="A0A5M6C6J6"/>
<dbReference type="Pfam" id="PF00651">
    <property type="entry name" value="BTB"/>
    <property type="match status" value="1"/>
</dbReference>
<dbReference type="InterPro" id="IPR011333">
    <property type="entry name" value="SKP1/BTB/POZ_sf"/>
</dbReference>
<dbReference type="Proteomes" id="UP000322225">
    <property type="component" value="Chromosome 13"/>
</dbReference>
<dbReference type="SUPFAM" id="SSF54695">
    <property type="entry name" value="POZ domain"/>
    <property type="match status" value="1"/>
</dbReference>
<accession>A0A5M6C6J6</accession>
<evidence type="ECO:0000313" key="2">
    <source>
        <dbReference type="Proteomes" id="UP000322225"/>
    </source>
</evidence>
<protein>
    <submittedName>
        <fullName evidence="1">Uncharacterized protein</fullName>
    </submittedName>
</protein>
<organism evidence="1 2">
    <name type="scientific">Kwoniella shandongensis</name>
    <dbReference type="NCBI Taxonomy" id="1734106"/>
    <lineage>
        <taxon>Eukaryota</taxon>
        <taxon>Fungi</taxon>
        <taxon>Dikarya</taxon>
        <taxon>Basidiomycota</taxon>
        <taxon>Agaricomycotina</taxon>
        <taxon>Tremellomycetes</taxon>
        <taxon>Tremellales</taxon>
        <taxon>Cryptococcaceae</taxon>
        <taxon>Kwoniella</taxon>
    </lineage>
</organism>
<dbReference type="SMART" id="SM00225">
    <property type="entry name" value="BTB"/>
    <property type="match status" value="1"/>
</dbReference>